<dbReference type="PANTHER" id="PTHR31451:SF39">
    <property type="entry name" value="MANNAN ENDO-1,4-BETA-MANNOSIDASE 1"/>
    <property type="match status" value="1"/>
</dbReference>
<gene>
    <name evidence="2" type="ORF">DUNSADRAFT_13434</name>
</gene>
<protein>
    <submittedName>
        <fullName evidence="2">Uncharacterized protein</fullName>
    </submittedName>
</protein>
<dbReference type="EMBL" id="MU069965">
    <property type="protein sequence ID" value="KAF5831225.1"/>
    <property type="molecule type" value="Genomic_DNA"/>
</dbReference>
<accession>A0ABQ7G9D9</accession>
<comment type="caution">
    <text evidence="2">The sequence shown here is derived from an EMBL/GenBank/DDBJ whole genome shotgun (WGS) entry which is preliminary data.</text>
</comment>
<sequence>MSEALKVAAPKQLVMLGTEGFFGLDDAENKPLNPGLPLCPGCACLCILNFCLRLVHACATPHSQVPGAPAREKDWRLMGWNSYMAFFKVYLGAHTRMAMMLKKPLLLQEFNILLGRFSELERDALFAMAFDEVKVAQRTRGPLVGAMFWNAALRGVHPDTGYNIYFDDTIPQVRGSTAMRLPPAEDPVIAIAYANTTAIVSRSSIISTPTEGALARLTSKENNLNQPPETAIGKDNANGPGAVHELAAPQPPDFQAPSAQQSLAPAPAGLVLQQGGAAASNASEFQGALPQGIGTGLAETGNANNRRRLLQQGKPAGADGFRRAQQRAACAEKEAAHWQPDPQRIDPGNVQALRWLAQVAGLPVLGIIAEAAAALNNYRYN</sequence>
<dbReference type="PANTHER" id="PTHR31451">
    <property type="match status" value="1"/>
</dbReference>
<dbReference type="Proteomes" id="UP000815325">
    <property type="component" value="Unassembled WGS sequence"/>
</dbReference>
<keyword evidence="3" id="KW-1185">Reference proteome</keyword>
<dbReference type="InterPro" id="IPR045053">
    <property type="entry name" value="MAN-like"/>
</dbReference>
<proteinExistence type="predicted"/>
<organism evidence="2 3">
    <name type="scientific">Dunaliella salina</name>
    <name type="common">Green alga</name>
    <name type="synonym">Protococcus salinus</name>
    <dbReference type="NCBI Taxonomy" id="3046"/>
    <lineage>
        <taxon>Eukaryota</taxon>
        <taxon>Viridiplantae</taxon>
        <taxon>Chlorophyta</taxon>
        <taxon>core chlorophytes</taxon>
        <taxon>Chlorophyceae</taxon>
        <taxon>CS clade</taxon>
        <taxon>Chlamydomonadales</taxon>
        <taxon>Dunaliellaceae</taxon>
        <taxon>Dunaliella</taxon>
    </lineage>
</organism>
<dbReference type="Gene3D" id="3.20.20.80">
    <property type="entry name" value="Glycosidases"/>
    <property type="match status" value="1"/>
</dbReference>
<name>A0ABQ7G9D9_DUNSA</name>
<evidence type="ECO:0000313" key="2">
    <source>
        <dbReference type="EMBL" id="KAF5831225.1"/>
    </source>
</evidence>
<evidence type="ECO:0000313" key="3">
    <source>
        <dbReference type="Proteomes" id="UP000815325"/>
    </source>
</evidence>
<feature type="region of interest" description="Disordered" evidence="1">
    <location>
        <begin position="219"/>
        <end position="262"/>
    </location>
</feature>
<evidence type="ECO:0000256" key="1">
    <source>
        <dbReference type="SAM" id="MobiDB-lite"/>
    </source>
</evidence>
<reference evidence="2" key="1">
    <citation type="submission" date="2017-08" db="EMBL/GenBank/DDBJ databases">
        <authorList>
            <person name="Polle J.E."/>
            <person name="Barry K."/>
            <person name="Cushman J."/>
            <person name="Schmutz J."/>
            <person name="Tran D."/>
            <person name="Hathwaick L.T."/>
            <person name="Yim W.C."/>
            <person name="Jenkins J."/>
            <person name="Mckie-Krisberg Z.M."/>
            <person name="Prochnik S."/>
            <person name="Lindquist E."/>
            <person name="Dockter R.B."/>
            <person name="Adam C."/>
            <person name="Molina H."/>
            <person name="Bunkerborg J."/>
            <person name="Jin E."/>
            <person name="Buchheim M."/>
            <person name="Magnuson J."/>
        </authorList>
    </citation>
    <scope>NUCLEOTIDE SEQUENCE</scope>
    <source>
        <strain evidence="2">CCAP 19/18</strain>
    </source>
</reference>